<dbReference type="EMBL" id="CP010767">
    <property type="protein sequence ID" value="ATG45037.1"/>
    <property type="molecule type" value="Genomic_DNA"/>
</dbReference>
<dbReference type="Pfam" id="PF13609">
    <property type="entry name" value="Porin_4"/>
    <property type="match status" value="1"/>
</dbReference>
<protein>
    <submittedName>
        <fullName evidence="3">Porin</fullName>
    </submittedName>
</protein>
<dbReference type="GO" id="GO:0016020">
    <property type="term" value="C:membrane"/>
    <property type="evidence" value="ECO:0007669"/>
    <property type="project" value="InterPro"/>
</dbReference>
<feature type="chain" id="PRO_5042844783" evidence="1">
    <location>
        <begin position="20"/>
        <end position="327"/>
    </location>
</feature>
<dbReference type="InterPro" id="IPR033900">
    <property type="entry name" value="Gram_neg_porin_domain"/>
</dbReference>
<dbReference type="AlphaFoldDB" id="A0AAN1GTW3"/>
<feature type="domain" description="Porin" evidence="2">
    <location>
        <begin position="7"/>
        <end position="310"/>
    </location>
</feature>
<keyword evidence="1" id="KW-0732">Signal</keyword>
<proteinExistence type="predicted"/>
<reference evidence="3 4" key="1">
    <citation type="journal article" date="2017" name="Front. Microbiol.">
        <title>Phaeobacter piscinae sp. nov., a species of the Roseobacter group and potential aquaculture probiont.</title>
        <authorList>
            <person name="Sonnenschein E.C."/>
            <person name="Phippen C.B.W."/>
            <person name="Nielsen K.F."/>
            <person name="Mateiu R.V."/>
            <person name="Melchiorsen J."/>
            <person name="Gram L."/>
            <person name="Overmann J."/>
            <person name="Freese H.M."/>
        </authorList>
    </citation>
    <scope>NUCLEOTIDE SEQUENCE [LARGE SCALE GENOMIC DNA]</scope>
    <source>
        <strain evidence="3 4">P13</strain>
    </source>
</reference>
<sequence>MKKILFASTALVATAGVAAADVSFGGYGRFGIGYVEDRAAAAAAGTNGVSDTVIVSRFRLNIDASAETDAGVKFSARVRMQADETAATGEAGVAGLNGARFSVEYGGLRVDVGNIAGAIDNLPGYYGNEPGLETFMGQYSGADYGFTAYTTNGTGDNGVYARYAVGDFAVAASYEQAAGGTSTATVGDRFDIHAAYTFGNITAALAYGETDTTVSQDMTVFTLEGNWGAFNGTLFVGDESVNTAAGVKDVSKSDTFYGISAAYDISSATTINFAYGDGSGDGDTRNIGLGVIHDLGGGVSLRGGIGESKVGNADGQMRADFGAQFSF</sequence>
<dbReference type="Gene3D" id="2.40.160.10">
    <property type="entry name" value="Porin"/>
    <property type="match status" value="1"/>
</dbReference>
<dbReference type="RefSeq" id="WP_096872837.1">
    <property type="nucleotide sequence ID" value="NZ_CP010715.1"/>
</dbReference>
<evidence type="ECO:0000313" key="3">
    <source>
        <dbReference type="EMBL" id="ATG45037.1"/>
    </source>
</evidence>
<evidence type="ECO:0000259" key="2">
    <source>
        <dbReference type="Pfam" id="PF13609"/>
    </source>
</evidence>
<dbReference type="Proteomes" id="UP000218606">
    <property type="component" value="Chromosome"/>
</dbReference>
<evidence type="ECO:0000313" key="4">
    <source>
        <dbReference type="Proteomes" id="UP000218606"/>
    </source>
</evidence>
<gene>
    <name evidence="3" type="primary">opmA</name>
    <name evidence="3" type="ORF">PhaeoP13_03146</name>
</gene>
<dbReference type="SUPFAM" id="SSF56935">
    <property type="entry name" value="Porins"/>
    <property type="match status" value="1"/>
</dbReference>
<name>A0AAN1GTW3_9RHOB</name>
<organism evidence="3 4">
    <name type="scientific">Phaeobacter piscinae</name>
    <dbReference type="NCBI Taxonomy" id="1580596"/>
    <lineage>
        <taxon>Bacteria</taxon>
        <taxon>Pseudomonadati</taxon>
        <taxon>Pseudomonadota</taxon>
        <taxon>Alphaproteobacteria</taxon>
        <taxon>Rhodobacterales</taxon>
        <taxon>Roseobacteraceae</taxon>
        <taxon>Phaeobacter</taxon>
    </lineage>
</organism>
<dbReference type="GO" id="GO:0015288">
    <property type="term" value="F:porin activity"/>
    <property type="evidence" value="ECO:0007669"/>
    <property type="project" value="InterPro"/>
</dbReference>
<dbReference type="InterPro" id="IPR023614">
    <property type="entry name" value="Porin_dom_sf"/>
</dbReference>
<accession>A0AAN1GTW3</accession>
<evidence type="ECO:0000256" key="1">
    <source>
        <dbReference type="SAM" id="SignalP"/>
    </source>
</evidence>
<feature type="signal peptide" evidence="1">
    <location>
        <begin position="1"/>
        <end position="19"/>
    </location>
</feature>